<name>A0A3M7DND9_HORWE</name>
<evidence type="ECO:0000256" key="1">
    <source>
        <dbReference type="ARBA" id="ARBA00022737"/>
    </source>
</evidence>
<dbReference type="Gene3D" id="3.30.70.330">
    <property type="match status" value="2"/>
</dbReference>
<sequence length="665" mass="72444">LSGIAINLVCSRTSNESTVALRLLEVVLLLPSYIDWNQRLAVILTYLQPLPTRLKSGFKLLPRSCQALLQTETAAESLWNQSYTETPFTTSTVTDHRRPEMASMAENKNNHYTRSNNSHGMYNNQYAARGQAYGGMHTNPPADLAALAHGFQGMNMQGQSFAAQAKNAMMTTGAGAYGAMPVASGIPAAMYGAASQYVFPGAYANANTSPNMYAAHASQYMHQTNYQGYQHHENSPLSQNWTPTTAGAATEVPTLITPGRRDSVSSNENDQPATPSYAGYPGFPHAGVAINRSPSGVFTHSTPSPTSMMGPYGMAVAKQPELSDVSPRIKLLVSREPAIPRAIPAPSSPLKPLDRALENHRGETNVYIRGLLPETTDEMLEAWGSRFGDIKSSKSIIDLNTGLCKGFGFVKYHNYEDAENCIRGFHYLGYEVSFARESFYSKLKAFADEGNTNLYVSNLPKSMNEHELGQLFAPHKVASSRILRDKNGNGRGVGFARFETRNACEEVIKTFSNHTIKANGEDLQIQIRYADTQEQKSLKQQTQAARQFRSAEYEYATQAWRQGRLPHAGTAAHDSTNGNEFEQYLGTSANVPFQGQRWAQSALRGMPGRNQHSGLPHQGAGQQPLVQINDASGTDNTADAKGTGTSPVTVHTSPVDSANSASEQD</sequence>
<dbReference type="InterPro" id="IPR012677">
    <property type="entry name" value="Nucleotide-bd_a/b_plait_sf"/>
</dbReference>
<dbReference type="Pfam" id="PF00076">
    <property type="entry name" value="RRM_1"/>
    <property type="match status" value="2"/>
</dbReference>
<feature type="domain" description="RRM" evidence="5">
    <location>
        <begin position="452"/>
        <end position="532"/>
    </location>
</feature>
<feature type="region of interest" description="Disordered" evidence="4">
    <location>
        <begin position="628"/>
        <end position="665"/>
    </location>
</feature>
<dbReference type="VEuPathDB" id="FungiDB:BTJ68_11989"/>
<dbReference type="OrthoDB" id="271725at2759"/>
<evidence type="ECO:0000256" key="3">
    <source>
        <dbReference type="PROSITE-ProRule" id="PRU00176"/>
    </source>
</evidence>
<dbReference type="PANTHER" id="PTHR24012">
    <property type="entry name" value="RNA BINDING PROTEIN"/>
    <property type="match status" value="1"/>
</dbReference>
<evidence type="ECO:0000313" key="6">
    <source>
        <dbReference type="EMBL" id="RMY65680.1"/>
    </source>
</evidence>
<evidence type="ECO:0000259" key="5">
    <source>
        <dbReference type="PROSITE" id="PS50102"/>
    </source>
</evidence>
<dbReference type="GO" id="GO:0003723">
    <property type="term" value="F:RNA binding"/>
    <property type="evidence" value="ECO:0007669"/>
    <property type="project" value="UniProtKB-UniRule"/>
</dbReference>
<protein>
    <recommendedName>
        <fullName evidence="5">RRM domain-containing protein</fullName>
    </recommendedName>
</protein>
<dbReference type="FunFam" id="3.30.70.330:FF:000323">
    <property type="entry name" value="RNA binding protein MSSP-2"/>
    <property type="match status" value="1"/>
</dbReference>
<proteinExistence type="predicted"/>
<dbReference type="InterPro" id="IPR000504">
    <property type="entry name" value="RRM_dom"/>
</dbReference>
<feature type="domain" description="RRM" evidence="5">
    <location>
        <begin position="364"/>
        <end position="437"/>
    </location>
</feature>
<reference evidence="6 7" key="1">
    <citation type="journal article" date="2018" name="BMC Genomics">
        <title>Genomic evidence for intraspecific hybridization in a clonal and extremely halotolerant yeast.</title>
        <authorList>
            <person name="Gostincar C."/>
            <person name="Stajich J.E."/>
            <person name="Zupancic J."/>
            <person name="Zalar P."/>
            <person name="Gunde-Cimerman N."/>
        </authorList>
    </citation>
    <scope>NUCLEOTIDE SEQUENCE [LARGE SCALE GENOMIC DNA]</scope>
    <source>
        <strain evidence="6 7">EXF-2682</strain>
    </source>
</reference>
<evidence type="ECO:0000256" key="4">
    <source>
        <dbReference type="SAM" id="MobiDB-lite"/>
    </source>
</evidence>
<dbReference type="SMART" id="SM00360">
    <property type="entry name" value="RRM"/>
    <property type="match status" value="2"/>
</dbReference>
<accession>A0A3M7DND9</accession>
<dbReference type="SUPFAM" id="SSF54928">
    <property type="entry name" value="RNA-binding domain, RBD"/>
    <property type="match status" value="2"/>
</dbReference>
<evidence type="ECO:0000256" key="2">
    <source>
        <dbReference type="ARBA" id="ARBA00022884"/>
    </source>
</evidence>
<feature type="non-terminal residue" evidence="6">
    <location>
        <position position="1"/>
    </location>
</feature>
<dbReference type="EMBL" id="QWIP01000343">
    <property type="protein sequence ID" value="RMY65680.1"/>
    <property type="molecule type" value="Genomic_DNA"/>
</dbReference>
<dbReference type="InterPro" id="IPR035979">
    <property type="entry name" value="RBD_domain_sf"/>
</dbReference>
<organism evidence="6 7">
    <name type="scientific">Hortaea werneckii</name>
    <name type="common">Black yeast</name>
    <name type="synonym">Cladosporium werneckii</name>
    <dbReference type="NCBI Taxonomy" id="91943"/>
    <lineage>
        <taxon>Eukaryota</taxon>
        <taxon>Fungi</taxon>
        <taxon>Dikarya</taxon>
        <taxon>Ascomycota</taxon>
        <taxon>Pezizomycotina</taxon>
        <taxon>Dothideomycetes</taxon>
        <taxon>Dothideomycetidae</taxon>
        <taxon>Mycosphaerellales</taxon>
        <taxon>Teratosphaeriaceae</taxon>
        <taxon>Hortaea</taxon>
    </lineage>
</organism>
<evidence type="ECO:0000313" key="7">
    <source>
        <dbReference type="Proteomes" id="UP000269276"/>
    </source>
</evidence>
<keyword evidence="1" id="KW-0677">Repeat</keyword>
<gene>
    <name evidence="6" type="ORF">D0863_08956</name>
</gene>
<dbReference type="PROSITE" id="PS50102">
    <property type="entry name" value="RRM"/>
    <property type="match status" value="2"/>
</dbReference>
<dbReference type="AlphaFoldDB" id="A0A3M7DND9"/>
<keyword evidence="2 3" id="KW-0694">RNA-binding</keyword>
<comment type="caution">
    <text evidence="6">The sequence shown here is derived from an EMBL/GenBank/DDBJ whole genome shotgun (WGS) entry which is preliminary data.</text>
</comment>
<dbReference type="Proteomes" id="UP000269276">
    <property type="component" value="Unassembled WGS sequence"/>
</dbReference>